<geneLocation type="mitochondrion" evidence="3"/>
<proteinExistence type="predicted"/>
<evidence type="ECO:0000256" key="1">
    <source>
        <dbReference type="SAM" id="Phobius"/>
    </source>
</evidence>
<protein>
    <submittedName>
        <fullName evidence="3">NADH dehydrogenase subunit 6</fullName>
    </submittedName>
</protein>
<organism evidence="3">
    <name type="scientific">Trioza erytreae</name>
    <name type="common">African citrus psyllid</name>
    <name type="synonym">Aleurodes erytreae</name>
    <dbReference type="NCBI Taxonomy" id="1778831"/>
    <lineage>
        <taxon>Eukaryota</taxon>
        <taxon>Metazoa</taxon>
        <taxon>Ecdysozoa</taxon>
        <taxon>Arthropoda</taxon>
        <taxon>Hexapoda</taxon>
        <taxon>Insecta</taxon>
        <taxon>Pterygota</taxon>
        <taxon>Neoptera</taxon>
        <taxon>Paraneoptera</taxon>
        <taxon>Hemiptera</taxon>
        <taxon>Sternorrhyncha</taxon>
        <taxon>Psylloidea</taxon>
        <taxon>Triozidae</taxon>
        <taxon>Trioza</taxon>
    </lineage>
</organism>
<keyword evidence="1" id="KW-1133">Transmembrane helix</keyword>
<keyword evidence="1" id="KW-0812">Transmembrane</keyword>
<sequence>MLKMLLSIMMISSIWMSTLTSPVTMGFMLLLQSITSCIIMREMLYSSWIPFTTFLMIVSGLMIVFTYVTSICSNNKFKLINFKPFMYSMLIIFMLFKFNMSLIYNDNFQLNDHPYTEFFKLYIAMNIFSSFFMFIYLLIILLIMINLMNSNKAPMRKKY</sequence>
<accession>A0A344A2U5</accession>
<feature type="signal peptide" evidence="2">
    <location>
        <begin position="1"/>
        <end position="20"/>
    </location>
</feature>
<keyword evidence="1" id="KW-0472">Membrane</keyword>
<feature type="transmembrane region" description="Helical" evidence="1">
    <location>
        <begin position="84"/>
        <end position="103"/>
    </location>
</feature>
<feature type="chain" id="PRO_5016708160" evidence="2">
    <location>
        <begin position="21"/>
        <end position="159"/>
    </location>
</feature>
<reference evidence="3" key="1">
    <citation type="submission" date="2018-02" db="EMBL/GenBank/DDBJ databases">
        <title>Resolving the psyllid tree of life: Phylogenomic analysis of the superfamily Psylloidea (Hemiptera).</title>
        <authorList>
            <person name="Percy D.M."/>
            <person name="Sveinsson S."/>
            <person name="Lemmon A.R."/>
            <person name="Lemmon E.M."/>
            <person name="Ouvrard D."/>
            <person name="Burckhardt D."/>
        </authorList>
    </citation>
    <scope>NUCLEOTIDE SEQUENCE</scope>
    <source>
        <strain evidence="3">DP2.idba.122_circ</strain>
    </source>
</reference>
<keyword evidence="2" id="KW-0732">Signal</keyword>
<evidence type="ECO:0000256" key="2">
    <source>
        <dbReference type="SAM" id="SignalP"/>
    </source>
</evidence>
<evidence type="ECO:0000313" key="3">
    <source>
        <dbReference type="EMBL" id="AWU49086.1"/>
    </source>
</evidence>
<gene>
    <name evidence="3" type="primary">nad6</name>
</gene>
<dbReference type="AlphaFoldDB" id="A0A344A2U5"/>
<feature type="transmembrane region" description="Helical" evidence="1">
    <location>
        <begin position="47"/>
        <end position="72"/>
    </location>
</feature>
<name>A0A344A2U5_TRIEB</name>
<feature type="transmembrane region" description="Helical" evidence="1">
    <location>
        <begin position="123"/>
        <end position="148"/>
    </location>
</feature>
<keyword evidence="3" id="KW-0496">Mitochondrion</keyword>
<dbReference type="EMBL" id="MG989238">
    <property type="protein sequence ID" value="AWU49086.1"/>
    <property type="molecule type" value="Genomic_DNA"/>
</dbReference>